<reference evidence="9" key="1">
    <citation type="submission" date="2018-06" db="EMBL/GenBank/DDBJ databases">
        <title>Description of a new Polynucleobacter species.</title>
        <authorList>
            <person name="Hahn M.W."/>
        </authorList>
    </citation>
    <scope>NUCLEOTIDE SEQUENCE [LARGE SCALE GENOMIC DNA]</scope>
    <source>
        <strain evidence="9">MG-25-Pas1-D2</strain>
    </source>
</reference>
<dbReference type="InterPro" id="IPR020891">
    <property type="entry name" value="UPF0758_CS"/>
</dbReference>
<comment type="similarity">
    <text evidence="6">Belongs to the UPF0758 family.</text>
</comment>
<dbReference type="PROSITE" id="PS50249">
    <property type="entry name" value="MPN"/>
    <property type="match status" value="1"/>
</dbReference>
<evidence type="ECO:0000256" key="6">
    <source>
        <dbReference type="RuleBase" id="RU003797"/>
    </source>
</evidence>
<dbReference type="InterPro" id="IPR037518">
    <property type="entry name" value="MPN"/>
</dbReference>
<name>A0A2Z4JV71_9BURK</name>
<sequence length="284" mass="31347">MSRPHQNRSRPIHKSIDVISPIGQGEPVVQGQIGIGQNSKLGHSPIVARPSQCVDSPISKWPKPEQPREKLRSLGASTLSNAELLAIFLRVGVKGKTAVELAEDLLSQFGSLPKLLNNSPEELTAIHGMGWSKWSQIQAAYELVKRSLEEKLAQDSIFASPNHVREFLQAKIGRLPHEVFLCLYLDARCRLIECHELFRGSITHTAVYPREILKEALERNASALIVAHNHPSGNPLPSQADQDLTKTLEKALQLVDIPLLDHCIVSSSGFFSFSDAGLIQNTQK</sequence>
<evidence type="ECO:0000313" key="8">
    <source>
        <dbReference type="EMBL" id="AWW50716.1"/>
    </source>
</evidence>
<evidence type="ECO:0000256" key="4">
    <source>
        <dbReference type="ARBA" id="ARBA00022833"/>
    </source>
</evidence>
<dbReference type="Gene3D" id="1.10.150.20">
    <property type="entry name" value="5' to 3' exonuclease, C-terminal subdomain"/>
    <property type="match status" value="1"/>
</dbReference>
<evidence type="ECO:0000256" key="1">
    <source>
        <dbReference type="ARBA" id="ARBA00022670"/>
    </source>
</evidence>
<keyword evidence="1" id="KW-0645">Protease</keyword>
<dbReference type="PROSITE" id="PS01302">
    <property type="entry name" value="UPF0758"/>
    <property type="match status" value="1"/>
</dbReference>
<dbReference type="Pfam" id="PF20582">
    <property type="entry name" value="UPF0758_N"/>
    <property type="match status" value="1"/>
</dbReference>
<dbReference type="CDD" id="cd08071">
    <property type="entry name" value="MPN_DUF2466"/>
    <property type="match status" value="1"/>
</dbReference>
<organism evidence="8 9">
    <name type="scientific">Polynucleobacter paneuropaeus</name>
    <dbReference type="NCBI Taxonomy" id="2527775"/>
    <lineage>
        <taxon>Bacteria</taxon>
        <taxon>Pseudomonadati</taxon>
        <taxon>Pseudomonadota</taxon>
        <taxon>Betaproteobacteria</taxon>
        <taxon>Burkholderiales</taxon>
        <taxon>Burkholderiaceae</taxon>
        <taxon>Polynucleobacter</taxon>
    </lineage>
</organism>
<dbReference type="Proteomes" id="UP000248592">
    <property type="component" value="Chromosome"/>
</dbReference>
<proteinExistence type="inferred from homology"/>
<evidence type="ECO:0000313" key="9">
    <source>
        <dbReference type="Proteomes" id="UP000248592"/>
    </source>
</evidence>
<dbReference type="PANTHER" id="PTHR30471:SF3">
    <property type="entry name" value="UPF0758 PROTEIN YEES-RELATED"/>
    <property type="match status" value="1"/>
</dbReference>
<dbReference type="GO" id="GO:0006508">
    <property type="term" value="P:proteolysis"/>
    <property type="evidence" value="ECO:0007669"/>
    <property type="project" value="UniProtKB-KW"/>
</dbReference>
<dbReference type="GO" id="GO:0046872">
    <property type="term" value="F:metal ion binding"/>
    <property type="evidence" value="ECO:0007669"/>
    <property type="project" value="UniProtKB-KW"/>
</dbReference>
<keyword evidence="3" id="KW-0378">Hydrolase</keyword>
<dbReference type="NCBIfam" id="NF000642">
    <property type="entry name" value="PRK00024.1"/>
    <property type="match status" value="1"/>
</dbReference>
<feature type="domain" description="MPN" evidence="7">
    <location>
        <begin position="157"/>
        <end position="279"/>
    </location>
</feature>
<keyword evidence="5" id="KW-0482">Metalloprotease</keyword>
<keyword evidence="4" id="KW-0862">Zinc</keyword>
<accession>A0A2Z4JV71</accession>
<dbReference type="InterPro" id="IPR046778">
    <property type="entry name" value="UPF0758_N"/>
</dbReference>
<dbReference type="InterPro" id="IPR025657">
    <property type="entry name" value="RadC_JAB"/>
</dbReference>
<dbReference type="SUPFAM" id="SSF102712">
    <property type="entry name" value="JAB1/MPN domain"/>
    <property type="match status" value="1"/>
</dbReference>
<dbReference type="Gene3D" id="3.40.140.10">
    <property type="entry name" value="Cytidine Deaminase, domain 2"/>
    <property type="match status" value="1"/>
</dbReference>
<gene>
    <name evidence="8" type="ORF">Pas1_07710</name>
</gene>
<evidence type="ECO:0000256" key="2">
    <source>
        <dbReference type="ARBA" id="ARBA00022723"/>
    </source>
</evidence>
<dbReference type="Pfam" id="PF04002">
    <property type="entry name" value="RadC"/>
    <property type="match status" value="1"/>
</dbReference>
<dbReference type="GO" id="GO:0008237">
    <property type="term" value="F:metallopeptidase activity"/>
    <property type="evidence" value="ECO:0007669"/>
    <property type="project" value="UniProtKB-KW"/>
</dbReference>
<dbReference type="EMBL" id="CP030085">
    <property type="protein sequence ID" value="AWW50716.1"/>
    <property type="molecule type" value="Genomic_DNA"/>
</dbReference>
<evidence type="ECO:0000256" key="5">
    <source>
        <dbReference type="ARBA" id="ARBA00023049"/>
    </source>
</evidence>
<keyword evidence="2" id="KW-0479">Metal-binding</keyword>
<protein>
    <submittedName>
        <fullName evidence="8">JAB domain-containing protein</fullName>
    </submittedName>
</protein>
<evidence type="ECO:0000256" key="3">
    <source>
        <dbReference type="ARBA" id="ARBA00022801"/>
    </source>
</evidence>
<evidence type="ECO:0000259" key="7">
    <source>
        <dbReference type="PROSITE" id="PS50249"/>
    </source>
</evidence>
<dbReference type="InterPro" id="IPR001405">
    <property type="entry name" value="UPF0758"/>
</dbReference>
<dbReference type="AlphaFoldDB" id="A0A2Z4JV71"/>
<dbReference type="NCBIfam" id="TIGR00608">
    <property type="entry name" value="radc"/>
    <property type="match status" value="1"/>
</dbReference>
<dbReference type="InterPro" id="IPR010994">
    <property type="entry name" value="RuvA_2-like"/>
</dbReference>
<dbReference type="PANTHER" id="PTHR30471">
    <property type="entry name" value="DNA REPAIR PROTEIN RADC"/>
    <property type="match status" value="1"/>
</dbReference>
<dbReference type="SUPFAM" id="SSF47781">
    <property type="entry name" value="RuvA domain 2-like"/>
    <property type="match status" value="1"/>
</dbReference>